<evidence type="ECO:0000313" key="2">
    <source>
        <dbReference type="EMBL" id="PTB76239.1"/>
    </source>
</evidence>
<evidence type="ECO:0000256" key="1">
    <source>
        <dbReference type="SAM" id="Phobius"/>
    </source>
</evidence>
<feature type="transmembrane region" description="Helical" evidence="1">
    <location>
        <begin position="12"/>
        <end position="32"/>
    </location>
</feature>
<keyword evidence="1" id="KW-0812">Transmembrane</keyword>
<dbReference type="OrthoDB" id="10413599at2759"/>
<dbReference type="Proteomes" id="UP000240760">
    <property type="component" value="Unassembled WGS sequence"/>
</dbReference>
<dbReference type="AlphaFoldDB" id="A0A2T4C3U5"/>
<keyword evidence="1" id="KW-0472">Membrane</keyword>
<keyword evidence="3" id="KW-1185">Reference proteome</keyword>
<evidence type="ECO:0000313" key="3">
    <source>
        <dbReference type="Proteomes" id="UP000240760"/>
    </source>
</evidence>
<organism evidence="2 3">
    <name type="scientific">Trichoderma longibrachiatum ATCC 18648</name>
    <dbReference type="NCBI Taxonomy" id="983965"/>
    <lineage>
        <taxon>Eukaryota</taxon>
        <taxon>Fungi</taxon>
        <taxon>Dikarya</taxon>
        <taxon>Ascomycota</taxon>
        <taxon>Pezizomycotina</taxon>
        <taxon>Sordariomycetes</taxon>
        <taxon>Hypocreomycetidae</taxon>
        <taxon>Hypocreales</taxon>
        <taxon>Hypocreaceae</taxon>
        <taxon>Trichoderma</taxon>
    </lineage>
</organism>
<name>A0A2T4C3U5_TRILO</name>
<reference evidence="2 3" key="1">
    <citation type="submission" date="2016-07" db="EMBL/GenBank/DDBJ databases">
        <title>Multiple horizontal gene transfer events from other fungi enriched the ability of initially mycotrophic Trichoderma (Ascomycota) to feed on dead plant biomass.</title>
        <authorList>
            <consortium name="DOE Joint Genome Institute"/>
            <person name="Aerts A."/>
            <person name="Atanasova L."/>
            <person name="Chenthamara K."/>
            <person name="Zhang J."/>
            <person name="Grujic M."/>
            <person name="Henrissat B."/>
            <person name="Kuo A."/>
            <person name="Salamov A."/>
            <person name="Lipzen A."/>
            <person name="Labutti K."/>
            <person name="Barry K."/>
            <person name="Miao Y."/>
            <person name="Rahimi M.J."/>
            <person name="Shen Q."/>
            <person name="Grigoriev I.V."/>
            <person name="Kubicek C.P."/>
            <person name="Druzhinina I.S."/>
        </authorList>
    </citation>
    <scope>NUCLEOTIDE SEQUENCE [LARGE SCALE GENOMIC DNA]</scope>
    <source>
        <strain evidence="2 3">ATCC 18648</strain>
    </source>
</reference>
<accession>A0A2T4C3U5</accession>
<dbReference type="EMBL" id="KZ679132">
    <property type="protein sequence ID" value="PTB76239.1"/>
    <property type="molecule type" value="Genomic_DNA"/>
</dbReference>
<gene>
    <name evidence="2" type="ORF">M440DRAFT_1463014</name>
</gene>
<sequence>MADTNRSLTGLANLRLFLCIVGIAKAINITIVEIASIKHKIRSHAGILYRRLAGALADLLKDPRPASMLEHPDDHIYHIKDMLLGKADASQDSEAWLRDLRLHMELT</sequence>
<keyword evidence="1" id="KW-1133">Transmembrane helix</keyword>
<proteinExistence type="predicted"/>
<protein>
    <submittedName>
        <fullName evidence="2">Uncharacterized protein</fullName>
    </submittedName>
</protein>